<feature type="region of interest" description="Disordered" evidence="2">
    <location>
        <begin position="336"/>
        <end position="358"/>
    </location>
</feature>
<name>A0AAD4KZ58_9EURO</name>
<proteinExistence type="inferred from homology"/>
<sequence length="403" mass="46088">MPSVQTTLEFLAKLPLYQTKKPFCRVPKEDENETNPEGLSNIQWHNGDVTIKDLRDITDTFKLDVCGFQVVGQPFAVSQLDENAIAQYQKDTEAFLKEFLKADYVVCHDCRRRKNATYPSATLDINNPMLIQTLPHGVHDNTFEYSISLITKILNEDEQVLLQKAKRVQIVNTWRPLVPQVHDRPLAFCDYRTIDPQDLVAADRVFPHRKQENYYLHQNPSQQFYYLSEQTPDDLLLMVQFDTSADGHARYCPHASFNNPHAPPTSPPRESIETRQFRVSLLHIVLAYLVDIDIALDGIFSTQLSKIPIMKETSGIPSNTYPQDCSSLTQDMETSQQSSTASVLDDVDRRGFPAPSDKAQQWKENGVEIVEDWEPARWNIFGRAWKQVKVTVDLVMDLGTTNT</sequence>
<evidence type="ECO:0000256" key="1">
    <source>
        <dbReference type="ARBA" id="ARBA00023604"/>
    </source>
</evidence>
<protein>
    <submittedName>
        <fullName evidence="3">Uncharacterized protein</fullName>
    </submittedName>
</protein>
<dbReference type="Proteomes" id="UP001201262">
    <property type="component" value="Unassembled WGS sequence"/>
</dbReference>
<dbReference type="GeneID" id="70252295"/>
<dbReference type="EMBL" id="JAJTJA010000002">
    <property type="protein sequence ID" value="KAH8704215.1"/>
    <property type="molecule type" value="Genomic_DNA"/>
</dbReference>
<reference evidence="3" key="1">
    <citation type="submission" date="2021-12" db="EMBL/GenBank/DDBJ databases">
        <title>Convergent genome expansion in fungi linked to evolution of root-endophyte symbiosis.</title>
        <authorList>
            <consortium name="DOE Joint Genome Institute"/>
            <person name="Ke Y.-H."/>
            <person name="Bonito G."/>
            <person name="Liao H.-L."/>
            <person name="Looney B."/>
            <person name="Rojas-Flechas A."/>
            <person name="Nash J."/>
            <person name="Hameed K."/>
            <person name="Schadt C."/>
            <person name="Martin F."/>
            <person name="Crous P.W."/>
            <person name="Miettinen O."/>
            <person name="Magnuson J.K."/>
            <person name="Labbe J."/>
            <person name="Jacobson D."/>
            <person name="Doktycz M.J."/>
            <person name="Veneault-Fourrey C."/>
            <person name="Kuo A."/>
            <person name="Mondo S."/>
            <person name="Calhoun S."/>
            <person name="Riley R."/>
            <person name="Ohm R."/>
            <person name="LaButti K."/>
            <person name="Andreopoulos B."/>
            <person name="Pangilinan J."/>
            <person name="Nolan M."/>
            <person name="Tritt A."/>
            <person name="Clum A."/>
            <person name="Lipzen A."/>
            <person name="Daum C."/>
            <person name="Barry K."/>
            <person name="Grigoriev I.V."/>
            <person name="Vilgalys R."/>
        </authorList>
    </citation>
    <scope>NUCLEOTIDE SEQUENCE</scope>
    <source>
        <strain evidence="3">PMI_201</strain>
    </source>
</reference>
<evidence type="ECO:0000256" key="2">
    <source>
        <dbReference type="SAM" id="MobiDB-lite"/>
    </source>
</evidence>
<gene>
    <name evidence="3" type="ORF">BGW36DRAFT_458326</name>
</gene>
<dbReference type="PANTHER" id="PTHR34598">
    <property type="entry name" value="BLL6449 PROTEIN"/>
    <property type="match status" value="1"/>
</dbReference>
<dbReference type="RefSeq" id="XP_046077233.1">
    <property type="nucleotide sequence ID" value="XM_046222008.1"/>
</dbReference>
<accession>A0AAD4KZ58</accession>
<comment type="caution">
    <text evidence="3">The sequence shown here is derived from an EMBL/GenBank/DDBJ whole genome shotgun (WGS) entry which is preliminary data.</text>
</comment>
<keyword evidence="4" id="KW-1185">Reference proteome</keyword>
<dbReference type="InterPro" id="IPR044053">
    <property type="entry name" value="AsaB-like"/>
</dbReference>
<dbReference type="PANTHER" id="PTHR34598:SF3">
    <property type="entry name" value="OXIDOREDUCTASE AN1597"/>
    <property type="match status" value="1"/>
</dbReference>
<dbReference type="GO" id="GO:0016491">
    <property type="term" value="F:oxidoreductase activity"/>
    <property type="evidence" value="ECO:0007669"/>
    <property type="project" value="InterPro"/>
</dbReference>
<dbReference type="NCBIfam" id="NF041278">
    <property type="entry name" value="CmcJ_NvfI_EfuI"/>
    <property type="match status" value="1"/>
</dbReference>
<organism evidence="3 4">
    <name type="scientific">Talaromyces proteolyticus</name>
    <dbReference type="NCBI Taxonomy" id="1131652"/>
    <lineage>
        <taxon>Eukaryota</taxon>
        <taxon>Fungi</taxon>
        <taxon>Dikarya</taxon>
        <taxon>Ascomycota</taxon>
        <taxon>Pezizomycotina</taxon>
        <taxon>Eurotiomycetes</taxon>
        <taxon>Eurotiomycetidae</taxon>
        <taxon>Eurotiales</taxon>
        <taxon>Trichocomaceae</taxon>
        <taxon>Talaromyces</taxon>
        <taxon>Talaromyces sect. Bacilispori</taxon>
    </lineage>
</organism>
<comment type="similarity">
    <text evidence="1">Belongs to the asaB hydroxylase/desaturase family.</text>
</comment>
<evidence type="ECO:0000313" key="3">
    <source>
        <dbReference type="EMBL" id="KAH8704215.1"/>
    </source>
</evidence>
<evidence type="ECO:0000313" key="4">
    <source>
        <dbReference type="Proteomes" id="UP001201262"/>
    </source>
</evidence>
<dbReference type="AlphaFoldDB" id="A0AAD4KZ58"/>